<feature type="domain" description="Transcription regulator PadR C-terminal" evidence="2">
    <location>
        <begin position="129"/>
        <end position="197"/>
    </location>
</feature>
<sequence>MWRVISSGSWTFHSGTSRGSADLTQWNVEEVLRMPEKKALNATAASLLGFLHDRPMSGWDLVETAQITIGQFWSLTPSQVYRELAAMAEDGLVERGEKGPRERQPYTITDAGRAAFEEWTTREPGPETIRYPLLLTLSFGRHIPPDLLAAHLRRHRDIHVTRLADLEALAGGDADPYTAATLDFGLAYERAVLDWFDTLPGRIPGL</sequence>
<evidence type="ECO:0000313" key="3">
    <source>
        <dbReference type="EMBL" id="RJL33503.1"/>
    </source>
</evidence>
<protein>
    <submittedName>
        <fullName evidence="3">PadR family transcriptional regulator</fullName>
    </submittedName>
</protein>
<dbReference type="InterPro" id="IPR036390">
    <property type="entry name" value="WH_DNA-bd_sf"/>
</dbReference>
<dbReference type="OrthoDB" id="3186544at2"/>
<dbReference type="InterPro" id="IPR005149">
    <property type="entry name" value="Tscrpt_reg_PadR_N"/>
</dbReference>
<dbReference type="InterPro" id="IPR018309">
    <property type="entry name" value="Tscrpt_reg_PadR_C"/>
</dbReference>
<name>A0A3A4AX82_9ACTN</name>
<gene>
    <name evidence="3" type="ORF">D5H75_12070</name>
</gene>
<evidence type="ECO:0000259" key="1">
    <source>
        <dbReference type="Pfam" id="PF03551"/>
    </source>
</evidence>
<dbReference type="Gene3D" id="1.10.10.10">
    <property type="entry name" value="Winged helix-like DNA-binding domain superfamily/Winged helix DNA-binding domain"/>
    <property type="match status" value="1"/>
</dbReference>
<dbReference type="EMBL" id="QZEY01000003">
    <property type="protein sequence ID" value="RJL33503.1"/>
    <property type="molecule type" value="Genomic_DNA"/>
</dbReference>
<dbReference type="PANTHER" id="PTHR43252">
    <property type="entry name" value="TRANSCRIPTIONAL REGULATOR YQJI"/>
    <property type="match status" value="1"/>
</dbReference>
<comment type="caution">
    <text evidence="3">The sequence shown here is derived from an EMBL/GenBank/DDBJ whole genome shotgun (WGS) entry which is preliminary data.</text>
</comment>
<proteinExistence type="predicted"/>
<dbReference type="SUPFAM" id="SSF46785">
    <property type="entry name" value="Winged helix' DNA-binding domain"/>
    <property type="match status" value="1"/>
</dbReference>
<evidence type="ECO:0000259" key="2">
    <source>
        <dbReference type="Pfam" id="PF10400"/>
    </source>
</evidence>
<feature type="domain" description="Transcription regulator PadR N-terminal" evidence="1">
    <location>
        <begin position="47"/>
        <end position="118"/>
    </location>
</feature>
<accession>A0A3A4AX82</accession>
<dbReference type="Pfam" id="PF03551">
    <property type="entry name" value="PadR"/>
    <property type="match status" value="1"/>
</dbReference>
<evidence type="ECO:0000313" key="4">
    <source>
        <dbReference type="Proteomes" id="UP000265768"/>
    </source>
</evidence>
<dbReference type="Proteomes" id="UP000265768">
    <property type="component" value="Unassembled WGS sequence"/>
</dbReference>
<keyword evidence="4" id="KW-1185">Reference proteome</keyword>
<reference evidence="3 4" key="1">
    <citation type="submission" date="2018-09" db="EMBL/GenBank/DDBJ databases">
        <title>YIM 75507 draft genome.</title>
        <authorList>
            <person name="Tang S."/>
            <person name="Feng Y."/>
        </authorList>
    </citation>
    <scope>NUCLEOTIDE SEQUENCE [LARGE SCALE GENOMIC DNA]</scope>
    <source>
        <strain evidence="3 4">YIM 75507</strain>
    </source>
</reference>
<dbReference type="InterPro" id="IPR036388">
    <property type="entry name" value="WH-like_DNA-bd_sf"/>
</dbReference>
<dbReference type="Gene3D" id="6.10.140.190">
    <property type="match status" value="1"/>
</dbReference>
<dbReference type="AlphaFoldDB" id="A0A3A4AX82"/>
<dbReference type="Pfam" id="PF10400">
    <property type="entry name" value="Vir_act_alpha_C"/>
    <property type="match status" value="1"/>
</dbReference>
<dbReference type="PANTHER" id="PTHR43252:SF2">
    <property type="entry name" value="TRANSCRIPTION REGULATOR, PADR-LIKE FAMILY"/>
    <property type="match status" value="1"/>
</dbReference>
<organism evidence="3 4">
    <name type="scientific">Bailinhaonella thermotolerans</name>
    <dbReference type="NCBI Taxonomy" id="1070861"/>
    <lineage>
        <taxon>Bacteria</taxon>
        <taxon>Bacillati</taxon>
        <taxon>Actinomycetota</taxon>
        <taxon>Actinomycetes</taxon>
        <taxon>Streptosporangiales</taxon>
        <taxon>Streptosporangiaceae</taxon>
        <taxon>Bailinhaonella</taxon>
    </lineage>
</organism>